<dbReference type="OrthoDB" id="5457334at2"/>
<feature type="transmembrane region" description="Helical" evidence="5">
    <location>
        <begin position="43"/>
        <end position="63"/>
    </location>
</feature>
<feature type="domain" description="Yip1" evidence="6">
    <location>
        <begin position="22"/>
        <end position="170"/>
    </location>
</feature>
<dbReference type="EMBL" id="SOBK01000001">
    <property type="protein sequence ID" value="TDT91941.1"/>
    <property type="molecule type" value="Genomic_DNA"/>
</dbReference>
<evidence type="ECO:0000256" key="5">
    <source>
        <dbReference type="SAM" id="Phobius"/>
    </source>
</evidence>
<protein>
    <recommendedName>
        <fullName evidence="6">Yip1 domain-containing protein</fullName>
    </recommendedName>
</protein>
<dbReference type="InterPro" id="IPR006977">
    <property type="entry name" value="Yip1_dom"/>
</dbReference>
<evidence type="ECO:0000256" key="1">
    <source>
        <dbReference type="ARBA" id="ARBA00004141"/>
    </source>
</evidence>
<keyword evidence="4 5" id="KW-0472">Membrane</keyword>
<dbReference type="EMBL" id="CP014206">
    <property type="protein sequence ID" value="AMK10946.1"/>
    <property type="molecule type" value="Genomic_DNA"/>
</dbReference>
<feature type="transmembrane region" description="Helical" evidence="5">
    <location>
        <begin position="154"/>
        <end position="175"/>
    </location>
</feature>
<dbReference type="RefSeq" id="WP_066802058.1">
    <property type="nucleotide sequence ID" value="NZ_CP014206.1"/>
</dbReference>
<dbReference type="AlphaFoldDB" id="A0A126QME9"/>
<accession>A0A126QME9</accession>
<evidence type="ECO:0000256" key="3">
    <source>
        <dbReference type="ARBA" id="ARBA00022989"/>
    </source>
</evidence>
<evidence type="ECO:0000259" key="6">
    <source>
        <dbReference type="Pfam" id="PF04893"/>
    </source>
</evidence>
<proteinExistence type="predicted"/>
<feature type="transmembrane region" description="Helical" evidence="5">
    <location>
        <begin position="69"/>
        <end position="94"/>
    </location>
</feature>
<dbReference type="Proteomes" id="UP000055611">
    <property type="component" value="Chromosome"/>
</dbReference>
<keyword evidence="3 5" id="KW-1133">Transmembrane helix</keyword>
<evidence type="ECO:0000313" key="9">
    <source>
        <dbReference type="Proteomes" id="UP000055611"/>
    </source>
</evidence>
<feature type="transmembrane region" description="Helical" evidence="5">
    <location>
        <begin position="106"/>
        <end position="129"/>
    </location>
</feature>
<reference evidence="8 10" key="2">
    <citation type="submission" date="2019-03" db="EMBL/GenBank/DDBJ databases">
        <title>Genomic Encyclopedia of Type Strains, Phase IV (KMG-IV): sequencing the most valuable type-strain genomes for metagenomic binning, comparative biology and taxonomic classification.</title>
        <authorList>
            <person name="Goeker M."/>
        </authorList>
    </citation>
    <scope>NUCLEOTIDE SEQUENCE [LARGE SCALE GENOMIC DNA]</scope>
    <source>
        <strain evidence="8 10">DSM 101483</strain>
    </source>
</reference>
<evidence type="ECO:0000313" key="7">
    <source>
        <dbReference type="EMBL" id="AMK10946.1"/>
    </source>
</evidence>
<name>A0A126QME9_9BACT</name>
<evidence type="ECO:0000256" key="4">
    <source>
        <dbReference type="ARBA" id="ARBA00023136"/>
    </source>
</evidence>
<comment type="subcellular location">
    <subcellularLocation>
        <location evidence="1">Membrane</location>
        <topology evidence="1">Multi-pass membrane protein</topology>
    </subcellularLocation>
</comment>
<dbReference type="Proteomes" id="UP000295506">
    <property type="component" value="Unassembled WGS sequence"/>
</dbReference>
<keyword evidence="9" id="KW-1185">Reference proteome</keyword>
<evidence type="ECO:0000256" key="2">
    <source>
        <dbReference type="ARBA" id="ARBA00022692"/>
    </source>
</evidence>
<evidence type="ECO:0000313" key="10">
    <source>
        <dbReference type="Proteomes" id="UP000295506"/>
    </source>
</evidence>
<evidence type="ECO:0000313" key="8">
    <source>
        <dbReference type="EMBL" id="TDT91941.1"/>
    </source>
</evidence>
<dbReference type="Pfam" id="PF04893">
    <property type="entry name" value="Yip1"/>
    <property type="match status" value="1"/>
</dbReference>
<dbReference type="KEGG" id="dej:AWY79_07390"/>
<keyword evidence="2 5" id="KW-0812">Transmembrane</keyword>
<dbReference type="GO" id="GO:0016020">
    <property type="term" value="C:membrane"/>
    <property type="evidence" value="ECO:0007669"/>
    <property type="project" value="UniProtKB-SubCell"/>
</dbReference>
<organism evidence="8 10">
    <name type="scientific">Pseudodesulfovibrio indicus</name>
    <dbReference type="NCBI Taxonomy" id="1716143"/>
    <lineage>
        <taxon>Bacteria</taxon>
        <taxon>Pseudomonadati</taxon>
        <taxon>Thermodesulfobacteriota</taxon>
        <taxon>Desulfovibrionia</taxon>
        <taxon>Desulfovibrionales</taxon>
        <taxon>Desulfovibrionaceae</taxon>
    </lineage>
</organism>
<sequence>MEATRSNDSRMGIREYFDTLMEIMRTPARYFEKISQETGSRKALLFLMISSLFYCSVSMAYFFENSLAMGLVMMANAIIMPAFGAVITFILVAMTGQERLPFGRIFNIYAYASGAVMVISWIPGLAFVMEPVRAVLIGVGLHKSLGIGKVRSGLLVILTAVVILLFFWTAAPLIVEISHLFR</sequence>
<gene>
    <name evidence="7" type="ORF">AWY79_07390</name>
    <name evidence="8" type="ORF">EDC59_101344</name>
</gene>
<reference evidence="7 9" key="1">
    <citation type="journal article" date="2016" name="Front. Microbiol.">
        <title>Genome Sequence of the Piezophilic, Mesophilic Sulfate-Reducing Bacterium Desulfovibrio indicus J2T.</title>
        <authorList>
            <person name="Cao J."/>
            <person name="Maignien L."/>
            <person name="Shao Z."/>
            <person name="Alain K."/>
            <person name="Jebbar M."/>
        </authorList>
    </citation>
    <scope>NUCLEOTIDE SEQUENCE [LARGE SCALE GENOMIC DNA]</scope>
    <source>
        <strain evidence="7 9">J2</strain>
    </source>
</reference>